<reference evidence="2 4" key="1">
    <citation type="submission" date="2016-04" db="EMBL/GenBank/DDBJ databases">
        <title>Complete genome sequencing and analysis of CBMB27, Methylobacterium phyllosphaerae isolated from leaf tissues of rice (Oryza sativa L.).</title>
        <authorList>
            <person name="Lee Y."/>
            <person name="Hwangbo K."/>
            <person name="Chung H."/>
            <person name="Yoo J."/>
            <person name="Kim K.Y."/>
            <person name="Sa T.M."/>
            <person name="Um Y."/>
            <person name="Madhaiyan M."/>
        </authorList>
    </citation>
    <scope>NUCLEOTIDE SEQUENCE [LARGE SCALE GENOMIC DNA]</scope>
    <source>
        <strain evidence="2 4">CBMB27</strain>
    </source>
</reference>
<dbReference type="Proteomes" id="UP000185487">
    <property type="component" value="Chromosome"/>
</dbReference>
<dbReference type="EMBL" id="FOPK01000003">
    <property type="protein sequence ID" value="SFG40718.1"/>
    <property type="molecule type" value="Genomic_DNA"/>
</dbReference>
<protein>
    <submittedName>
        <fullName evidence="3">Uncharacterized protein</fullName>
    </submittedName>
</protein>
<gene>
    <name evidence="2" type="ORF">MCBMB27_03062</name>
    <name evidence="3" type="ORF">SAMN05192567_10361</name>
</gene>
<dbReference type="Proteomes" id="UP000199140">
    <property type="component" value="Unassembled WGS sequence"/>
</dbReference>
<dbReference type="KEGG" id="mphy:MCBMB27_03062"/>
<sequence>MQRILLAILITGAVLAICLVLTLPVHALGAARRWLLERPAPVRARSRSLRRSPTRPDPDRASAPGTAR</sequence>
<feature type="region of interest" description="Disordered" evidence="1">
    <location>
        <begin position="42"/>
        <end position="68"/>
    </location>
</feature>
<evidence type="ECO:0000313" key="2">
    <source>
        <dbReference type="EMBL" id="APT32353.1"/>
    </source>
</evidence>
<proteinExistence type="predicted"/>
<reference evidence="3 5" key="2">
    <citation type="submission" date="2016-10" db="EMBL/GenBank/DDBJ databases">
        <authorList>
            <person name="Varghese N."/>
            <person name="Submissions S."/>
        </authorList>
    </citation>
    <scope>NUCLEOTIDE SEQUENCE [LARGE SCALE GENOMIC DNA]</scope>
    <source>
        <strain evidence="3 5">CBMB27</strain>
    </source>
</reference>
<name>A0AAE8L528_9HYPH</name>
<organism evidence="3 5">
    <name type="scientific">Methylobacterium phyllosphaerae</name>
    <dbReference type="NCBI Taxonomy" id="418223"/>
    <lineage>
        <taxon>Bacteria</taxon>
        <taxon>Pseudomonadati</taxon>
        <taxon>Pseudomonadota</taxon>
        <taxon>Alphaproteobacteria</taxon>
        <taxon>Hyphomicrobiales</taxon>
        <taxon>Methylobacteriaceae</taxon>
        <taxon>Methylobacterium</taxon>
    </lineage>
</organism>
<keyword evidence="4" id="KW-1185">Reference proteome</keyword>
<evidence type="ECO:0000256" key="1">
    <source>
        <dbReference type="SAM" id="MobiDB-lite"/>
    </source>
</evidence>
<evidence type="ECO:0000313" key="3">
    <source>
        <dbReference type="EMBL" id="SFG40718.1"/>
    </source>
</evidence>
<evidence type="ECO:0000313" key="4">
    <source>
        <dbReference type="Proteomes" id="UP000185487"/>
    </source>
</evidence>
<dbReference type="AlphaFoldDB" id="A0AAE8L528"/>
<dbReference type="EMBL" id="CP015367">
    <property type="protein sequence ID" value="APT32353.1"/>
    <property type="molecule type" value="Genomic_DNA"/>
</dbReference>
<evidence type="ECO:0000313" key="5">
    <source>
        <dbReference type="Proteomes" id="UP000199140"/>
    </source>
</evidence>
<feature type="compositionally biased region" description="Basic residues" evidence="1">
    <location>
        <begin position="44"/>
        <end position="53"/>
    </location>
</feature>
<accession>A0AAE8L528</accession>